<feature type="domain" description="Major facilitator superfamily associated" evidence="8">
    <location>
        <begin position="12"/>
        <end position="358"/>
    </location>
</feature>
<protein>
    <recommendedName>
        <fullName evidence="8">Major facilitator superfamily associated domain-containing protein</fullName>
    </recommendedName>
</protein>
<keyword evidence="3 7" id="KW-0812">Transmembrane</keyword>
<proteinExistence type="inferred from homology"/>
<dbReference type="InterPro" id="IPR051717">
    <property type="entry name" value="MFS_MFSD6"/>
</dbReference>
<dbReference type="PANTHER" id="PTHR16172">
    <property type="entry name" value="MAJOR FACILITATOR SUPERFAMILY DOMAIN-CONTAINING PROTEIN 6-LIKE"/>
    <property type="match status" value="1"/>
</dbReference>
<dbReference type="AlphaFoldDB" id="A0A150H450"/>
<feature type="transmembrane region" description="Helical" evidence="7">
    <location>
        <begin position="71"/>
        <end position="90"/>
    </location>
</feature>
<organism evidence="9 10">
    <name type="scientific">Gonium pectorale</name>
    <name type="common">Green alga</name>
    <dbReference type="NCBI Taxonomy" id="33097"/>
    <lineage>
        <taxon>Eukaryota</taxon>
        <taxon>Viridiplantae</taxon>
        <taxon>Chlorophyta</taxon>
        <taxon>core chlorophytes</taxon>
        <taxon>Chlorophyceae</taxon>
        <taxon>CS clade</taxon>
        <taxon>Chlamydomonadales</taxon>
        <taxon>Volvocaceae</taxon>
        <taxon>Gonium</taxon>
    </lineage>
</organism>
<feature type="transmembrane region" description="Helical" evidence="7">
    <location>
        <begin position="337"/>
        <end position="354"/>
    </location>
</feature>
<dbReference type="EMBL" id="LSYV01000002">
    <property type="protein sequence ID" value="KXZ56834.1"/>
    <property type="molecule type" value="Genomic_DNA"/>
</dbReference>
<feature type="transmembrane region" description="Helical" evidence="7">
    <location>
        <begin position="97"/>
        <end position="117"/>
    </location>
</feature>
<dbReference type="InterPro" id="IPR036259">
    <property type="entry name" value="MFS_trans_sf"/>
</dbReference>
<evidence type="ECO:0000256" key="7">
    <source>
        <dbReference type="SAM" id="Phobius"/>
    </source>
</evidence>
<feature type="region of interest" description="Disordered" evidence="6">
    <location>
        <begin position="182"/>
        <end position="256"/>
    </location>
</feature>
<dbReference type="OrthoDB" id="515887at2759"/>
<evidence type="ECO:0000256" key="6">
    <source>
        <dbReference type="SAM" id="MobiDB-lite"/>
    </source>
</evidence>
<dbReference type="Gene3D" id="1.20.1250.20">
    <property type="entry name" value="MFS general substrate transporter like domains"/>
    <property type="match status" value="1"/>
</dbReference>
<dbReference type="PANTHER" id="PTHR16172:SF41">
    <property type="entry name" value="MAJOR FACILITATOR SUPERFAMILY DOMAIN-CONTAINING PROTEIN 6-LIKE"/>
    <property type="match status" value="1"/>
</dbReference>
<dbReference type="STRING" id="33097.A0A150H450"/>
<evidence type="ECO:0000259" key="8">
    <source>
        <dbReference type="Pfam" id="PF12832"/>
    </source>
</evidence>
<feature type="compositionally biased region" description="Basic residues" evidence="6">
    <location>
        <begin position="182"/>
        <end position="194"/>
    </location>
</feature>
<evidence type="ECO:0000256" key="2">
    <source>
        <dbReference type="ARBA" id="ARBA00005241"/>
    </source>
</evidence>
<dbReference type="InterPro" id="IPR024989">
    <property type="entry name" value="MFS_assoc_dom"/>
</dbReference>
<comment type="caution">
    <text evidence="9">The sequence shown here is derived from an EMBL/GenBank/DDBJ whole genome shotgun (WGS) entry which is preliminary data.</text>
</comment>
<accession>A0A150H450</accession>
<gene>
    <name evidence="9" type="ORF">GPECTOR_1g752</name>
</gene>
<evidence type="ECO:0000256" key="4">
    <source>
        <dbReference type="ARBA" id="ARBA00022989"/>
    </source>
</evidence>
<evidence type="ECO:0000256" key="5">
    <source>
        <dbReference type="ARBA" id="ARBA00023136"/>
    </source>
</evidence>
<dbReference type="SUPFAM" id="SSF103473">
    <property type="entry name" value="MFS general substrate transporter"/>
    <property type="match status" value="1"/>
</dbReference>
<comment type="subcellular location">
    <subcellularLocation>
        <location evidence="1">Membrane</location>
        <topology evidence="1">Multi-pass membrane protein</topology>
    </subcellularLocation>
</comment>
<reference evidence="10" key="1">
    <citation type="journal article" date="2016" name="Nat. Commun.">
        <title>The Gonium pectorale genome demonstrates co-option of cell cycle regulation during the evolution of multicellularity.</title>
        <authorList>
            <person name="Hanschen E.R."/>
            <person name="Marriage T.N."/>
            <person name="Ferris P.J."/>
            <person name="Hamaji T."/>
            <person name="Toyoda A."/>
            <person name="Fujiyama A."/>
            <person name="Neme R."/>
            <person name="Noguchi H."/>
            <person name="Minakuchi Y."/>
            <person name="Suzuki M."/>
            <person name="Kawai-Toyooka H."/>
            <person name="Smith D.R."/>
            <person name="Sparks H."/>
            <person name="Anderson J."/>
            <person name="Bakaric R."/>
            <person name="Luria V."/>
            <person name="Karger A."/>
            <person name="Kirschner M.W."/>
            <person name="Durand P.M."/>
            <person name="Michod R.E."/>
            <person name="Nozaki H."/>
            <person name="Olson B.J."/>
        </authorList>
    </citation>
    <scope>NUCLEOTIDE SEQUENCE [LARGE SCALE GENOMIC DNA]</scope>
    <source>
        <strain evidence="10">NIES-2863</strain>
    </source>
</reference>
<evidence type="ECO:0000313" key="9">
    <source>
        <dbReference type="EMBL" id="KXZ56834.1"/>
    </source>
</evidence>
<keyword evidence="4 7" id="KW-1133">Transmembrane helix</keyword>
<feature type="transmembrane region" description="Helical" evidence="7">
    <location>
        <begin position="137"/>
        <end position="155"/>
    </location>
</feature>
<dbReference type="GO" id="GO:0016020">
    <property type="term" value="C:membrane"/>
    <property type="evidence" value="ECO:0007669"/>
    <property type="project" value="UniProtKB-SubCell"/>
</dbReference>
<sequence>MRRLLADPSVNAKAWYVWCFASYVSVGPFLNIYFAERGLSKAQVGLIGALLPWASAPASFAWAALADRLGAHRAVLLGCFVAAVSVRNLLPLLPASFAGLLCVALAAEVLSSPVSVLADAAVMQLCDKESDYGKYRLWGAVGWGSFSTVAGWVITRFGTRWAFYLNALLSLPALVHGARLHAAKQPHHHHRHQRWPQGQGQAGGHSRARGHGESPLAGAAGGSVLDVHNGLQPSAGCKDRQSSGGDVADGRGDDDELRPLTAAHAEAMTGCEVSHRVGAGLEQGAAGQMTVDEERPAQGHGMPQHGAPSASGASVGACAAREDFWRILWALMRRSEVLLFFATSLAMGYGFGTIDSFL</sequence>
<keyword evidence="5 7" id="KW-0472">Membrane</keyword>
<dbReference type="Proteomes" id="UP000075714">
    <property type="component" value="Unassembled WGS sequence"/>
</dbReference>
<comment type="similarity">
    <text evidence="2">Belongs to the major facilitator superfamily. MFSD6 family.</text>
</comment>
<evidence type="ECO:0000256" key="1">
    <source>
        <dbReference type="ARBA" id="ARBA00004141"/>
    </source>
</evidence>
<dbReference type="Pfam" id="PF12832">
    <property type="entry name" value="MFS_1_like"/>
    <property type="match status" value="1"/>
</dbReference>
<name>A0A150H450_GONPE</name>
<evidence type="ECO:0000313" key="10">
    <source>
        <dbReference type="Proteomes" id="UP000075714"/>
    </source>
</evidence>
<keyword evidence="10" id="KW-1185">Reference proteome</keyword>
<feature type="transmembrane region" description="Helical" evidence="7">
    <location>
        <begin position="46"/>
        <end position="65"/>
    </location>
</feature>
<feature type="transmembrane region" description="Helical" evidence="7">
    <location>
        <begin position="15"/>
        <end position="34"/>
    </location>
</feature>
<evidence type="ECO:0000256" key="3">
    <source>
        <dbReference type="ARBA" id="ARBA00022692"/>
    </source>
</evidence>